<keyword evidence="1" id="KW-0282">Flagellum</keyword>
<organism evidence="1 2">
    <name type="scientific">Desulfosporosinus lacus DSM 15449</name>
    <dbReference type="NCBI Taxonomy" id="1121420"/>
    <lineage>
        <taxon>Bacteria</taxon>
        <taxon>Bacillati</taxon>
        <taxon>Bacillota</taxon>
        <taxon>Clostridia</taxon>
        <taxon>Eubacteriales</taxon>
        <taxon>Desulfitobacteriaceae</taxon>
        <taxon>Desulfosporosinus</taxon>
    </lineage>
</organism>
<dbReference type="RefSeq" id="WP_073028416.1">
    <property type="nucleotide sequence ID" value="NZ_FQXJ01000004.1"/>
</dbReference>
<gene>
    <name evidence="1" type="ORF">SAMN02746098_01095</name>
</gene>
<keyword evidence="1" id="KW-0966">Cell projection</keyword>
<sequence length="78" mass="8446">MNVEYYYDRVATTAASMGTADGGATLTLRVNTAQVFDGSSNLLPEGILDTLLARELVHSFEFSEMAFSTDGFNTADEQ</sequence>
<protein>
    <submittedName>
        <fullName evidence="1">Flagellin</fullName>
    </submittedName>
</protein>
<accession>A0A1M5UW16</accession>
<evidence type="ECO:0000313" key="1">
    <source>
        <dbReference type="EMBL" id="SHH67116.1"/>
    </source>
</evidence>
<proteinExistence type="predicted"/>
<keyword evidence="1" id="KW-0969">Cilium</keyword>
<name>A0A1M5UW16_9FIRM</name>
<dbReference type="EMBL" id="FQXJ01000004">
    <property type="protein sequence ID" value="SHH67116.1"/>
    <property type="molecule type" value="Genomic_DNA"/>
</dbReference>
<dbReference type="Proteomes" id="UP000183954">
    <property type="component" value="Unassembled WGS sequence"/>
</dbReference>
<reference evidence="2" key="1">
    <citation type="submission" date="2016-11" db="EMBL/GenBank/DDBJ databases">
        <authorList>
            <person name="Varghese N."/>
            <person name="Submissions S."/>
        </authorList>
    </citation>
    <scope>NUCLEOTIDE SEQUENCE [LARGE SCALE GENOMIC DNA]</scope>
    <source>
        <strain evidence="2">DSM 15449</strain>
    </source>
</reference>
<keyword evidence="2" id="KW-1185">Reference proteome</keyword>
<dbReference type="AlphaFoldDB" id="A0A1M5UW16"/>
<evidence type="ECO:0000313" key="2">
    <source>
        <dbReference type="Proteomes" id="UP000183954"/>
    </source>
</evidence>
<dbReference type="STRING" id="1121420.SAMN02746098_01095"/>